<dbReference type="SUPFAM" id="SSF141868">
    <property type="entry name" value="EAL domain-like"/>
    <property type="match status" value="1"/>
</dbReference>
<accession>L8MF20</accession>
<reference evidence="1 2" key="2">
    <citation type="journal article" date="2017" name="Int. J. Syst. Evol. Microbiol.">
        <title>Pseudomonas furukawaii sp. nov., a polychlorinated biphenyl-degrading bacterium isolated from biphenyl-contaminated soil in Japan.</title>
        <authorList>
            <person name="Kimura N."/>
            <person name="Watanabe T."/>
            <person name="Suenaga H."/>
            <person name="Fujihara H."/>
            <person name="Futagami T."/>
            <person name="Goto M."/>
            <person name="Hanada S."/>
            <person name="Hirose J."/>
        </authorList>
    </citation>
    <scope>NUCLEOTIDE SEQUENCE [LARGE SCALE GENOMIC DNA]</scope>
    <source>
        <strain evidence="2">DSM 10086 / NBRC 110670 / KF707</strain>
    </source>
</reference>
<dbReference type="Proteomes" id="UP000218554">
    <property type="component" value="Chromosome"/>
</dbReference>
<evidence type="ECO:0000313" key="2">
    <source>
        <dbReference type="Proteomes" id="UP000218554"/>
    </source>
</evidence>
<dbReference type="PROSITE" id="PS50883">
    <property type="entry name" value="EAL"/>
    <property type="match status" value="1"/>
</dbReference>
<dbReference type="Pfam" id="PF00563">
    <property type="entry name" value="EAL"/>
    <property type="match status" value="1"/>
</dbReference>
<dbReference type="KEGG" id="pfuw:KF707C_22590"/>
<dbReference type="InterPro" id="IPR001633">
    <property type="entry name" value="EAL_dom"/>
</dbReference>
<name>L8MF20_METFU</name>
<reference evidence="2" key="1">
    <citation type="submission" date="2015-05" db="EMBL/GenBank/DDBJ databases">
        <title>Draft genome sequencing of a biphenyl-degrading bacterium, Pseudomonas balearica KF707 (=NBRC110670).</title>
        <authorList>
            <person name="Kimura N."/>
            <person name="Hirose J."/>
            <person name="Watanabe T."/>
            <person name="Suenaga H."/>
            <person name="Fujihara H."/>
            <person name="Noguchi M."/>
            <person name="Hashimoto M."/>
            <person name="Shimodaira J."/>
            <person name="Tsuchikane K."/>
            <person name="Hosoyama A."/>
            <person name="Yamazoe A."/>
            <person name="Fujita N."/>
            <person name="Furukawa K."/>
        </authorList>
    </citation>
    <scope>NUCLEOTIDE SEQUENCE [LARGE SCALE GENOMIC DNA]</scope>
    <source>
        <strain evidence="2">DSM 10086 / NBRC 110670 / KF707</strain>
    </source>
</reference>
<dbReference type="eggNOG" id="COG5001">
    <property type="taxonomic scope" value="Bacteria"/>
</dbReference>
<dbReference type="InterPro" id="IPR035919">
    <property type="entry name" value="EAL_sf"/>
</dbReference>
<organism evidence="1 2">
    <name type="scientific">Metapseudomonas furukawaii</name>
    <name type="common">Pseudomonas furukawaii</name>
    <dbReference type="NCBI Taxonomy" id="1149133"/>
    <lineage>
        <taxon>Bacteria</taxon>
        <taxon>Pseudomonadati</taxon>
        <taxon>Pseudomonadota</taxon>
        <taxon>Gammaproteobacteria</taxon>
        <taxon>Pseudomonadales</taxon>
        <taxon>Pseudomonadaceae</taxon>
        <taxon>Metapseudomonas</taxon>
    </lineage>
</organism>
<keyword evidence="2" id="KW-1185">Reference proteome</keyword>
<dbReference type="PANTHER" id="PTHR33121:SF71">
    <property type="entry name" value="OXYGEN SENSOR PROTEIN DOSP"/>
    <property type="match status" value="1"/>
</dbReference>
<dbReference type="GO" id="GO:0071111">
    <property type="term" value="F:cyclic-guanylate-specific phosphodiesterase activity"/>
    <property type="evidence" value="ECO:0007669"/>
    <property type="project" value="InterPro"/>
</dbReference>
<dbReference type="AlphaFoldDB" id="L8MF20"/>
<accession>A0A143SPC7</accession>
<dbReference type="Gene3D" id="3.20.20.450">
    <property type="entry name" value="EAL domain"/>
    <property type="match status" value="1"/>
</dbReference>
<dbReference type="EMBL" id="AP014862">
    <property type="protein sequence ID" value="BAU73947.1"/>
    <property type="molecule type" value="Genomic_DNA"/>
</dbReference>
<gene>
    <name evidence="1" type="ORF">KF707C_22590</name>
</gene>
<sequence length="55" mass="5712">MTVTAEGVENAEQLELLRGMGCDELQGFHLGRPVPAESLHEALARGAAGLAPANL</sequence>
<proteinExistence type="predicted"/>
<evidence type="ECO:0000313" key="1">
    <source>
        <dbReference type="EMBL" id="BAU73947.1"/>
    </source>
</evidence>
<dbReference type="InterPro" id="IPR050706">
    <property type="entry name" value="Cyclic-di-GMP_PDE-like"/>
</dbReference>
<dbReference type="PANTHER" id="PTHR33121">
    <property type="entry name" value="CYCLIC DI-GMP PHOSPHODIESTERASE PDEF"/>
    <property type="match status" value="1"/>
</dbReference>
<protein>
    <submittedName>
        <fullName evidence="1">Diguanylate cyclase/phosphodiesterase (GGDEF &amp; EAL domains) with PAS/PAC sensor(S)</fullName>
    </submittedName>
</protein>